<organism evidence="1 2">
    <name type="scientific">Pleurotus ostreatus</name>
    <name type="common">Oyster mushroom</name>
    <name type="synonym">White-rot fungus</name>
    <dbReference type="NCBI Taxonomy" id="5322"/>
    <lineage>
        <taxon>Eukaryota</taxon>
        <taxon>Fungi</taxon>
        <taxon>Dikarya</taxon>
        <taxon>Basidiomycota</taxon>
        <taxon>Agaricomycotina</taxon>
        <taxon>Agaricomycetes</taxon>
        <taxon>Agaricomycetidae</taxon>
        <taxon>Agaricales</taxon>
        <taxon>Pleurotineae</taxon>
        <taxon>Pleurotaceae</taxon>
        <taxon>Pleurotus</taxon>
    </lineage>
</organism>
<protein>
    <submittedName>
        <fullName evidence="1">Uncharacterized protein</fullName>
    </submittedName>
</protein>
<gene>
    <name evidence="1" type="ORF">PC9H_005195</name>
</gene>
<dbReference type="RefSeq" id="XP_036633272.1">
    <property type="nucleotide sequence ID" value="XM_036774770.1"/>
</dbReference>
<name>A0A8H6ZW18_PLEOS</name>
<dbReference type="OrthoDB" id="3363286at2759"/>
<dbReference type="GeneID" id="59375013"/>
<evidence type="ECO:0000313" key="1">
    <source>
        <dbReference type="EMBL" id="KAF7433245.1"/>
    </source>
</evidence>
<evidence type="ECO:0000313" key="2">
    <source>
        <dbReference type="Proteomes" id="UP000623687"/>
    </source>
</evidence>
<reference evidence="1" key="1">
    <citation type="submission" date="2019-07" db="EMBL/GenBank/DDBJ databases">
        <authorList>
            <person name="Palmer J.M."/>
        </authorList>
    </citation>
    <scope>NUCLEOTIDE SEQUENCE</scope>
    <source>
        <strain evidence="1">PC9</strain>
    </source>
</reference>
<proteinExistence type="predicted"/>
<comment type="caution">
    <text evidence="1">The sequence shown here is derived from an EMBL/GenBank/DDBJ whole genome shotgun (WGS) entry which is preliminary data.</text>
</comment>
<dbReference type="VEuPathDB" id="FungiDB:PC9H_005195"/>
<keyword evidence="2" id="KW-1185">Reference proteome</keyword>
<dbReference type="Proteomes" id="UP000623687">
    <property type="component" value="Unassembled WGS sequence"/>
</dbReference>
<dbReference type="AlphaFoldDB" id="A0A8H6ZW18"/>
<sequence>MPRILPRLRKVILEGSNSRMEISWPRRKNSKKSLYKPVPPRPTFKVADYKESILLTPRNPVTNSRDYVRHKTIPPRLRLKRRVVPSSPTNDLPREMTKEERKWWADPYLRMIGSPLRKCTLTDRYLPSDFLIRLAPMKISKALQDSNSKLNKTTRMLVPDGLEHPRFKTRKSGKSGYVICWKDAVAQMLERKSYRQILPKVPVHSLLIPQIEHLLRVRILQEFALLSERLQSNPRTAYSPMVLRRLTRKEWESMKTSGTVAWPDAVAIIVIPPVNRDPLTKKRPEPSMYPPPADVLADCASSSKHPISILYPVQRDVATPLDISQLEVPLYNGVPLFPNPGQRAALHQYLTAILNSETRRPSRSGELDGIAADDKPSHAFLLVSNAETCKRADVAATAMALWRFRMFYGAGWEAENMDHWVTKESKKRRTA</sequence>
<accession>A0A8H6ZW18</accession>
<dbReference type="EMBL" id="JACETU010000003">
    <property type="protein sequence ID" value="KAF7433245.1"/>
    <property type="molecule type" value="Genomic_DNA"/>
</dbReference>